<name>A0A5C7HIM8_9ROSI</name>
<keyword evidence="2" id="KW-1185">Reference proteome</keyword>
<dbReference type="OrthoDB" id="2012664at2759"/>
<evidence type="ECO:0000313" key="1">
    <source>
        <dbReference type="EMBL" id="TXG56893.1"/>
    </source>
</evidence>
<dbReference type="EMBL" id="VAHF01000008">
    <property type="protein sequence ID" value="TXG56893.1"/>
    <property type="molecule type" value="Genomic_DNA"/>
</dbReference>
<gene>
    <name evidence="1" type="ORF">EZV62_018206</name>
</gene>
<reference evidence="2" key="1">
    <citation type="journal article" date="2019" name="Gigascience">
        <title>De novo genome assembly of the endangered Acer yangbiense, a plant species with extremely small populations endemic to Yunnan Province, China.</title>
        <authorList>
            <person name="Yang J."/>
            <person name="Wariss H.M."/>
            <person name="Tao L."/>
            <person name="Zhang R."/>
            <person name="Yun Q."/>
            <person name="Hollingsworth P."/>
            <person name="Dao Z."/>
            <person name="Luo G."/>
            <person name="Guo H."/>
            <person name="Ma Y."/>
            <person name="Sun W."/>
        </authorList>
    </citation>
    <scope>NUCLEOTIDE SEQUENCE [LARGE SCALE GENOMIC DNA]</scope>
    <source>
        <strain evidence="2">cv. Malutang</strain>
    </source>
</reference>
<dbReference type="AlphaFoldDB" id="A0A5C7HIM8"/>
<protein>
    <submittedName>
        <fullName evidence="1">Uncharacterized protein</fullName>
    </submittedName>
</protein>
<proteinExistence type="predicted"/>
<accession>A0A5C7HIM8</accession>
<comment type="caution">
    <text evidence="1">The sequence shown here is derived from an EMBL/GenBank/DDBJ whole genome shotgun (WGS) entry which is preliminary data.</text>
</comment>
<evidence type="ECO:0000313" key="2">
    <source>
        <dbReference type="Proteomes" id="UP000323000"/>
    </source>
</evidence>
<dbReference type="Proteomes" id="UP000323000">
    <property type="component" value="Chromosome 8"/>
</dbReference>
<sequence length="198" mass="22372">MTFVPDSNTVGNVNVSSGASNTVLVPVRRKQKSSYVGWEGVYRLKDHVANIHGNVAPCWKASKDNQLRCRQVIMDVKNKKKKNKKKEEEKVRATVSIGSEEDLEEIKGLGLRKTPMILGPMDIFDNLINPDSSVFGKTMKQQSLNDTNLKERTHVIERYVAKWVYQVGIPFNAIDNDCFLQMVEAIGRFGLSFKPQSQ</sequence>
<organism evidence="1 2">
    <name type="scientific">Acer yangbiense</name>
    <dbReference type="NCBI Taxonomy" id="1000413"/>
    <lineage>
        <taxon>Eukaryota</taxon>
        <taxon>Viridiplantae</taxon>
        <taxon>Streptophyta</taxon>
        <taxon>Embryophyta</taxon>
        <taxon>Tracheophyta</taxon>
        <taxon>Spermatophyta</taxon>
        <taxon>Magnoliopsida</taxon>
        <taxon>eudicotyledons</taxon>
        <taxon>Gunneridae</taxon>
        <taxon>Pentapetalae</taxon>
        <taxon>rosids</taxon>
        <taxon>malvids</taxon>
        <taxon>Sapindales</taxon>
        <taxon>Sapindaceae</taxon>
        <taxon>Hippocastanoideae</taxon>
        <taxon>Acereae</taxon>
        <taxon>Acer</taxon>
    </lineage>
</organism>